<dbReference type="EMBL" id="JAUGZK010000003">
    <property type="protein sequence ID" value="MEE2023581.1"/>
    <property type="molecule type" value="Genomic_DNA"/>
</dbReference>
<dbReference type="RefSeq" id="WP_330086936.1">
    <property type="nucleotide sequence ID" value="NZ_JAUGZK010000003.1"/>
</dbReference>
<name>A0ABU7JD12_9GAMM</name>
<keyword evidence="2" id="KW-1185">Reference proteome</keyword>
<dbReference type="InterPro" id="IPR010270">
    <property type="entry name" value="Phage_P2_GpM"/>
</dbReference>
<dbReference type="Proteomes" id="UP001339167">
    <property type="component" value="Unassembled WGS sequence"/>
</dbReference>
<evidence type="ECO:0000313" key="1">
    <source>
        <dbReference type="EMBL" id="MEE2023581.1"/>
    </source>
</evidence>
<sequence length="215" mass="24358">MQLIELESDLKRLKAFDRRADKIAHKRDVLLPKWLPIVEEYLKNRKGKGNEKIKDATVIDHPIFAYCIVWLFDIGDLSRAIDYGFTAIEIGQPMAGAIKRKWPGFIADTVFDWAETQAEQGNSIEPYFGTVFERVTGKWKLPEPVTAKYYKFAGLALLRAENGKVTPSHIGDAERLKKADQLLEKAANLHKHAQVKTVRNKIAMRLRALEEGAAG</sequence>
<accession>A0ABU7JD12</accession>
<proteinExistence type="predicted"/>
<dbReference type="Pfam" id="PF05944">
    <property type="entry name" value="Phage_term_smal"/>
    <property type="match status" value="1"/>
</dbReference>
<protein>
    <submittedName>
        <fullName evidence="1">Phage terminase small subunit</fullName>
    </submittedName>
</protein>
<organism evidence="1 2">
    <name type="scientific">Alkalimonas mucilaginosa</name>
    <dbReference type="NCBI Taxonomy" id="3057676"/>
    <lineage>
        <taxon>Bacteria</taxon>
        <taxon>Pseudomonadati</taxon>
        <taxon>Pseudomonadota</taxon>
        <taxon>Gammaproteobacteria</taxon>
        <taxon>Alkalimonas</taxon>
    </lineage>
</organism>
<comment type="caution">
    <text evidence="1">The sequence shown here is derived from an EMBL/GenBank/DDBJ whole genome shotgun (WGS) entry which is preliminary data.</text>
</comment>
<gene>
    <name evidence="1" type="primary">gpM</name>
    <name evidence="1" type="ORF">QWF21_04925</name>
</gene>
<reference evidence="1 2" key="1">
    <citation type="submission" date="2023-06" db="EMBL/GenBank/DDBJ databases">
        <title>Alkalimonas sp., MEB004 an alkaliphilic bacterium isolated from Lonar Lake, India.</title>
        <authorList>
            <person name="Joshi A."/>
            <person name="Thite S."/>
        </authorList>
    </citation>
    <scope>NUCLEOTIDE SEQUENCE [LARGE SCALE GENOMIC DNA]</scope>
    <source>
        <strain evidence="1 2">MEB004</strain>
    </source>
</reference>
<evidence type="ECO:0000313" key="2">
    <source>
        <dbReference type="Proteomes" id="UP001339167"/>
    </source>
</evidence>